<feature type="domain" description="UvrD-like helicase ATP-binding" evidence="11">
    <location>
        <begin position="6"/>
        <end position="289"/>
    </location>
</feature>
<evidence type="ECO:0000256" key="3">
    <source>
        <dbReference type="ARBA" id="ARBA00022801"/>
    </source>
</evidence>
<feature type="domain" description="UvrD-like helicase C-terminal" evidence="12">
    <location>
        <begin position="290"/>
        <end position="558"/>
    </location>
</feature>
<dbReference type="Proteomes" id="UP000283497">
    <property type="component" value="Unassembled WGS sequence"/>
</dbReference>
<dbReference type="Gene3D" id="1.10.486.10">
    <property type="entry name" value="PCRA, domain 4"/>
    <property type="match status" value="1"/>
</dbReference>
<dbReference type="InterPro" id="IPR014016">
    <property type="entry name" value="UvrD-like_ATP-bd"/>
</dbReference>
<keyword evidence="2 10" id="KW-0547">Nucleotide-binding</keyword>
<dbReference type="InterPro" id="IPR000212">
    <property type="entry name" value="DNA_helicase_UvrD/REP"/>
</dbReference>
<dbReference type="GO" id="GO:0005524">
    <property type="term" value="F:ATP binding"/>
    <property type="evidence" value="ECO:0007669"/>
    <property type="project" value="UniProtKB-UniRule"/>
</dbReference>
<keyword evidence="4 10" id="KW-0347">Helicase</keyword>
<dbReference type="AlphaFoldDB" id="A0A415G753"/>
<comment type="catalytic activity">
    <reaction evidence="7">
        <text>Couples ATP hydrolysis with the unwinding of duplex DNA by translocating in the 3'-5' direction.</text>
        <dbReference type="EC" id="5.6.2.4"/>
    </reaction>
</comment>
<dbReference type="CDD" id="cd17932">
    <property type="entry name" value="DEXQc_UvrD"/>
    <property type="match status" value="1"/>
</dbReference>
<dbReference type="Gene3D" id="3.40.50.300">
    <property type="entry name" value="P-loop containing nucleotide triphosphate hydrolases"/>
    <property type="match status" value="2"/>
</dbReference>
<dbReference type="SUPFAM" id="SSF52540">
    <property type="entry name" value="P-loop containing nucleoside triphosphate hydrolases"/>
    <property type="match status" value="1"/>
</dbReference>
<accession>A0A415G753</accession>
<comment type="caution">
    <text evidence="13">The sequence shown here is derived from an EMBL/GenBank/DDBJ whole genome shotgun (WGS) entry which is preliminary data.</text>
</comment>
<evidence type="ECO:0000256" key="1">
    <source>
        <dbReference type="ARBA" id="ARBA00009922"/>
    </source>
</evidence>
<sequence length="649" mass="75322">MIDYKKELNEEQYKAVMHDKGPALLLAGAGTGKTRTLIYRVAHLIESGVSPESILLLTFTNKAAAEMKERAEKMLKEKCGITACTYHSFCVKMLRFYASFAGISPNFSIISSPDEADIIDIAKTELNFQRLSNMPTGTVFASMLSTCVNKGISLEDLLTEQRYWKFRQNEKKLLALKRKVARYKEEHNLLNYDDILLKFNSMLASYPDVAKKIEDTYQYIMVDEYQDTNVLQDSIIKKIRKYNQNLMVVGDDMQSIYRFRGADVRNILSFPKRYVGCKVIYLVENYRSNQEILNLANHVMTNATEGYEKKLKAQFSSERLPEVCYVDDMKREAEFVLESIKKQHMKGIPYKEICVLYRNSYQSYELEVLLNKEGLDFEKYGGIRFLDRAHIKDVLAFLRIYTNPSDELAWFRILQLHIGIGKVYARNISRKCLEYGPEYLIDDCHKRKKYGVHIRKLYDEIQSWEGKEFLEILKSSCAYYAKTLENTIRNKKVDSESDREESLQDLERNKEDITILQEMAKDYDSALAFLDATTLDATKSKGNEEDKLVLSTIHSVKGLEYDTVILLDCIDEILPSARYIGSPEDNEDVRCMYVAVTRAKNTLYMIVPKIVLKYGKAIPGYLSRYIEDKEDLYDFCNVKENEKIRKDFL</sequence>
<keyword evidence="6" id="KW-0413">Isomerase</keyword>
<evidence type="ECO:0000256" key="5">
    <source>
        <dbReference type="ARBA" id="ARBA00022840"/>
    </source>
</evidence>
<proteinExistence type="inferred from homology"/>
<comment type="catalytic activity">
    <reaction evidence="9">
        <text>ATP + H2O = ADP + phosphate + H(+)</text>
        <dbReference type="Rhea" id="RHEA:13065"/>
        <dbReference type="ChEBI" id="CHEBI:15377"/>
        <dbReference type="ChEBI" id="CHEBI:15378"/>
        <dbReference type="ChEBI" id="CHEBI:30616"/>
        <dbReference type="ChEBI" id="CHEBI:43474"/>
        <dbReference type="ChEBI" id="CHEBI:456216"/>
        <dbReference type="EC" id="5.6.2.4"/>
    </reaction>
</comment>
<evidence type="ECO:0000313" key="14">
    <source>
        <dbReference type="Proteomes" id="UP000283497"/>
    </source>
</evidence>
<feature type="binding site" evidence="10">
    <location>
        <begin position="27"/>
        <end position="34"/>
    </location>
    <ligand>
        <name>ATP</name>
        <dbReference type="ChEBI" id="CHEBI:30616"/>
    </ligand>
</feature>
<dbReference type="RefSeq" id="WP_118314534.1">
    <property type="nucleotide sequence ID" value="NZ_QRNJ01000028.1"/>
</dbReference>
<gene>
    <name evidence="13" type="ORF">DW068_08235</name>
</gene>
<dbReference type="GO" id="GO:0003677">
    <property type="term" value="F:DNA binding"/>
    <property type="evidence" value="ECO:0007669"/>
    <property type="project" value="InterPro"/>
</dbReference>
<keyword evidence="5 10" id="KW-0067">ATP-binding</keyword>
<comment type="similarity">
    <text evidence="1">Belongs to the helicase family. UvrD subfamily.</text>
</comment>
<dbReference type="Gene3D" id="1.10.10.160">
    <property type="match status" value="1"/>
</dbReference>
<evidence type="ECO:0000256" key="10">
    <source>
        <dbReference type="PROSITE-ProRule" id="PRU00560"/>
    </source>
</evidence>
<dbReference type="InterPro" id="IPR027417">
    <property type="entry name" value="P-loop_NTPase"/>
</dbReference>
<keyword evidence="3 10" id="KW-0378">Hydrolase</keyword>
<evidence type="ECO:0000256" key="8">
    <source>
        <dbReference type="ARBA" id="ARBA00034808"/>
    </source>
</evidence>
<evidence type="ECO:0000256" key="9">
    <source>
        <dbReference type="ARBA" id="ARBA00048988"/>
    </source>
</evidence>
<evidence type="ECO:0000313" key="13">
    <source>
        <dbReference type="EMBL" id="RHK39139.1"/>
    </source>
</evidence>
<dbReference type="GO" id="GO:0000725">
    <property type="term" value="P:recombinational repair"/>
    <property type="evidence" value="ECO:0007669"/>
    <property type="project" value="TreeGrafter"/>
</dbReference>
<dbReference type="PROSITE" id="PS51198">
    <property type="entry name" value="UVRD_HELICASE_ATP_BIND"/>
    <property type="match status" value="1"/>
</dbReference>
<dbReference type="InterPro" id="IPR014017">
    <property type="entry name" value="DNA_helicase_UvrD-like_C"/>
</dbReference>
<dbReference type="InterPro" id="IPR013986">
    <property type="entry name" value="DExx_box_DNA_helicase_dom_sf"/>
</dbReference>
<organism evidence="13 14">
    <name type="scientific">Anaerobutyricum hallii</name>
    <dbReference type="NCBI Taxonomy" id="39488"/>
    <lineage>
        <taxon>Bacteria</taxon>
        <taxon>Bacillati</taxon>
        <taxon>Bacillota</taxon>
        <taxon>Clostridia</taxon>
        <taxon>Lachnospirales</taxon>
        <taxon>Lachnospiraceae</taxon>
        <taxon>Anaerobutyricum</taxon>
    </lineage>
</organism>
<protein>
    <recommendedName>
        <fullName evidence="8">DNA 3'-5' helicase</fullName>
        <ecNumber evidence="8">5.6.2.4</ecNumber>
    </recommendedName>
</protein>
<evidence type="ECO:0000256" key="2">
    <source>
        <dbReference type="ARBA" id="ARBA00022741"/>
    </source>
</evidence>
<dbReference type="EMBL" id="QRNJ01000028">
    <property type="protein sequence ID" value="RHK39139.1"/>
    <property type="molecule type" value="Genomic_DNA"/>
</dbReference>
<evidence type="ECO:0000259" key="11">
    <source>
        <dbReference type="PROSITE" id="PS51198"/>
    </source>
</evidence>
<evidence type="ECO:0000259" key="12">
    <source>
        <dbReference type="PROSITE" id="PS51217"/>
    </source>
</evidence>
<dbReference type="EC" id="5.6.2.4" evidence="8"/>
<dbReference type="GO" id="GO:0016887">
    <property type="term" value="F:ATP hydrolysis activity"/>
    <property type="evidence" value="ECO:0007669"/>
    <property type="project" value="RHEA"/>
</dbReference>
<evidence type="ECO:0000256" key="7">
    <source>
        <dbReference type="ARBA" id="ARBA00034617"/>
    </source>
</evidence>
<dbReference type="GO" id="GO:0005829">
    <property type="term" value="C:cytosol"/>
    <property type="evidence" value="ECO:0007669"/>
    <property type="project" value="TreeGrafter"/>
</dbReference>
<dbReference type="GO" id="GO:0043138">
    <property type="term" value="F:3'-5' DNA helicase activity"/>
    <property type="evidence" value="ECO:0007669"/>
    <property type="project" value="UniProtKB-EC"/>
</dbReference>
<dbReference type="Pfam" id="PF13361">
    <property type="entry name" value="UvrD_C"/>
    <property type="match status" value="1"/>
</dbReference>
<dbReference type="PANTHER" id="PTHR11070">
    <property type="entry name" value="UVRD / RECB / PCRA DNA HELICASE FAMILY MEMBER"/>
    <property type="match status" value="1"/>
</dbReference>
<dbReference type="PROSITE" id="PS51217">
    <property type="entry name" value="UVRD_HELICASE_CTER"/>
    <property type="match status" value="1"/>
</dbReference>
<evidence type="ECO:0000256" key="4">
    <source>
        <dbReference type="ARBA" id="ARBA00022806"/>
    </source>
</evidence>
<name>A0A415G753_9FIRM</name>
<dbReference type="PANTHER" id="PTHR11070:SF3">
    <property type="entry name" value="DNA 3'-5' HELICASE"/>
    <property type="match status" value="1"/>
</dbReference>
<evidence type="ECO:0000256" key="6">
    <source>
        <dbReference type="ARBA" id="ARBA00023235"/>
    </source>
</evidence>
<reference evidence="13 14" key="1">
    <citation type="submission" date="2018-08" db="EMBL/GenBank/DDBJ databases">
        <title>A genome reference for cultivated species of the human gut microbiota.</title>
        <authorList>
            <person name="Zou Y."/>
            <person name="Xue W."/>
            <person name="Luo G."/>
        </authorList>
    </citation>
    <scope>NUCLEOTIDE SEQUENCE [LARGE SCALE GENOMIC DNA]</scope>
    <source>
        <strain evidence="13 14">AF45-14BH</strain>
    </source>
</reference>
<dbReference type="Pfam" id="PF00580">
    <property type="entry name" value="UvrD-helicase"/>
    <property type="match status" value="1"/>
</dbReference>